<name>A0A248TG84_9BACI</name>
<evidence type="ECO:0000256" key="6">
    <source>
        <dbReference type="ARBA" id="ARBA00022989"/>
    </source>
</evidence>
<evidence type="ECO:0000313" key="11">
    <source>
        <dbReference type="EMBL" id="ASV67208.1"/>
    </source>
</evidence>
<keyword evidence="3" id="KW-1003">Cell membrane</keyword>
<evidence type="ECO:0000256" key="7">
    <source>
        <dbReference type="ARBA" id="ARBA00023136"/>
    </source>
</evidence>
<evidence type="ECO:0000256" key="1">
    <source>
        <dbReference type="ARBA" id="ARBA00004429"/>
    </source>
</evidence>
<evidence type="ECO:0000256" key="9">
    <source>
        <dbReference type="SAM" id="Phobius"/>
    </source>
</evidence>
<protein>
    <submittedName>
        <fullName evidence="11">C4-dicarboxylate ABC transporter permease</fullName>
    </submittedName>
</protein>
<accession>A0A248TG84</accession>
<evidence type="ECO:0000256" key="2">
    <source>
        <dbReference type="ARBA" id="ARBA00022448"/>
    </source>
</evidence>
<dbReference type="GO" id="GO:0022857">
    <property type="term" value="F:transmembrane transporter activity"/>
    <property type="evidence" value="ECO:0007669"/>
    <property type="project" value="TreeGrafter"/>
</dbReference>
<dbReference type="GO" id="GO:0015740">
    <property type="term" value="P:C4-dicarboxylate transport"/>
    <property type="evidence" value="ECO:0007669"/>
    <property type="project" value="TreeGrafter"/>
</dbReference>
<keyword evidence="12" id="KW-1185">Reference proteome</keyword>
<feature type="transmembrane region" description="Helical" evidence="9">
    <location>
        <begin position="12"/>
        <end position="32"/>
    </location>
</feature>
<keyword evidence="7 9" id="KW-0472">Membrane</keyword>
<gene>
    <name evidence="11" type="ORF">CKF48_07625</name>
</gene>
<evidence type="ECO:0000259" key="10">
    <source>
        <dbReference type="Pfam" id="PF04290"/>
    </source>
</evidence>
<dbReference type="EMBL" id="CP022983">
    <property type="protein sequence ID" value="ASV67208.1"/>
    <property type="molecule type" value="Genomic_DNA"/>
</dbReference>
<evidence type="ECO:0000256" key="3">
    <source>
        <dbReference type="ARBA" id="ARBA00022475"/>
    </source>
</evidence>
<comment type="similarity">
    <text evidence="8">Belongs to the TRAP transporter small permease family.</text>
</comment>
<evidence type="ECO:0000256" key="8">
    <source>
        <dbReference type="ARBA" id="ARBA00038436"/>
    </source>
</evidence>
<dbReference type="Proteomes" id="UP000215137">
    <property type="component" value="Chromosome"/>
</dbReference>
<dbReference type="InterPro" id="IPR055348">
    <property type="entry name" value="DctQ"/>
</dbReference>
<dbReference type="KEGG" id="bko:CKF48_07625"/>
<keyword evidence="6 9" id="KW-1133">Transmembrane helix</keyword>
<feature type="transmembrane region" description="Helical" evidence="9">
    <location>
        <begin position="47"/>
        <end position="64"/>
    </location>
</feature>
<dbReference type="InterPro" id="IPR007387">
    <property type="entry name" value="TRAP_DctQ"/>
</dbReference>
<sequence length="164" mass="18453">MEKVKSVMDKTIASTCAILLAFMTLLTIYQVIMRYAFKSPSTVSEELLGYSFVWVSLLGTALVFGQKDHMKITLLSDKVKGKGQVVLSVFTELLIMAIAIGVFILGGQRFMEIGSLQLSPTINIEMHWIYIIIPICGVLIMVYNILNIIQDIQKNYKSRRGELQ</sequence>
<dbReference type="GO" id="GO:0005886">
    <property type="term" value="C:plasma membrane"/>
    <property type="evidence" value="ECO:0007669"/>
    <property type="project" value="UniProtKB-SubCell"/>
</dbReference>
<evidence type="ECO:0000313" key="12">
    <source>
        <dbReference type="Proteomes" id="UP000215137"/>
    </source>
</evidence>
<reference evidence="11 12" key="1">
    <citation type="submission" date="2017-08" db="EMBL/GenBank/DDBJ databases">
        <title>Complete Genome Sequence of Bacillus kochii Oregon-R-modENCODE STRAIN BDGP4, isolated from Drosophila melanogaster gut.</title>
        <authorList>
            <person name="Wan K.H."/>
            <person name="Yu C."/>
            <person name="Park S."/>
            <person name="Hammonds A.S."/>
            <person name="Booth B.W."/>
            <person name="Celniker S.E."/>
        </authorList>
    </citation>
    <scope>NUCLEOTIDE SEQUENCE [LARGE SCALE GENOMIC DNA]</scope>
    <source>
        <strain evidence="11 12">BDGP4</strain>
    </source>
</reference>
<keyword evidence="2" id="KW-0813">Transport</keyword>
<proteinExistence type="inferred from homology"/>
<dbReference type="OrthoDB" id="9815614at2"/>
<dbReference type="RefSeq" id="WP_095370783.1">
    <property type="nucleotide sequence ID" value="NZ_CP022983.1"/>
</dbReference>
<dbReference type="PANTHER" id="PTHR35011:SF2">
    <property type="entry name" value="2,3-DIKETO-L-GULONATE TRAP TRANSPORTER SMALL PERMEASE PROTEIN YIAM"/>
    <property type="match status" value="1"/>
</dbReference>
<feature type="domain" description="Tripartite ATP-independent periplasmic transporters DctQ component" evidence="10">
    <location>
        <begin position="23"/>
        <end position="153"/>
    </location>
</feature>
<dbReference type="Pfam" id="PF04290">
    <property type="entry name" value="DctQ"/>
    <property type="match status" value="1"/>
</dbReference>
<comment type="subcellular location">
    <subcellularLocation>
        <location evidence="1">Cell inner membrane</location>
        <topology evidence="1">Multi-pass membrane protein</topology>
    </subcellularLocation>
</comment>
<feature type="transmembrane region" description="Helical" evidence="9">
    <location>
        <begin position="85"/>
        <end position="107"/>
    </location>
</feature>
<keyword evidence="5 9" id="KW-0812">Transmembrane</keyword>
<feature type="transmembrane region" description="Helical" evidence="9">
    <location>
        <begin position="127"/>
        <end position="149"/>
    </location>
</feature>
<keyword evidence="4" id="KW-0997">Cell inner membrane</keyword>
<dbReference type="PANTHER" id="PTHR35011">
    <property type="entry name" value="2,3-DIKETO-L-GULONATE TRAP TRANSPORTER SMALL PERMEASE PROTEIN YIAM"/>
    <property type="match status" value="1"/>
</dbReference>
<evidence type="ECO:0000256" key="4">
    <source>
        <dbReference type="ARBA" id="ARBA00022519"/>
    </source>
</evidence>
<evidence type="ECO:0000256" key="5">
    <source>
        <dbReference type="ARBA" id="ARBA00022692"/>
    </source>
</evidence>
<organism evidence="11 12">
    <name type="scientific">Cytobacillus kochii</name>
    <dbReference type="NCBI Taxonomy" id="859143"/>
    <lineage>
        <taxon>Bacteria</taxon>
        <taxon>Bacillati</taxon>
        <taxon>Bacillota</taxon>
        <taxon>Bacilli</taxon>
        <taxon>Bacillales</taxon>
        <taxon>Bacillaceae</taxon>
        <taxon>Cytobacillus</taxon>
    </lineage>
</organism>
<dbReference type="AlphaFoldDB" id="A0A248TG84"/>